<accession>A0AC58LJN0</accession>
<protein>
    <submittedName>
        <fullName evidence="2">2'-5'-oligoadenylate synthase 3 isoform X1</fullName>
    </submittedName>
</protein>
<organism evidence="1 2">
    <name type="scientific">Castor canadensis</name>
    <name type="common">American beaver</name>
    <dbReference type="NCBI Taxonomy" id="51338"/>
    <lineage>
        <taxon>Eukaryota</taxon>
        <taxon>Metazoa</taxon>
        <taxon>Chordata</taxon>
        <taxon>Craniata</taxon>
        <taxon>Vertebrata</taxon>
        <taxon>Euteleostomi</taxon>
        <taxon>Mammalia</taxon>
        <taxon>Eutheria</taxon>
        <taxon>Euarchontoglires</taxon>
        <taxon>Glires</taxon>
        <taxon>Rodentia</taxon>
        <taxon>Castorimorpha</taxon>
        <taxon>Castoridae</taxon>
        <taxon>Castor</taxon>
    </lineage>
</organism>
<dbReference type="Proteomes" id="UP001732720">
    <property type="component" value="Chromosome 18"/>
</dbReference>
<name>A0AC58LJN0_CASCN</name>
<keyword evidence="1" id="KW-1185">Reference proteome</keyword>
<dbReference type="RefSeq" id="XP_073917360.1">
    <property type="nucleotide sequence ID" value="XM_074061259.1"/>
</dbReference>
<evidence type="ECO:0000313" key="1">
    <source>
        <dbReference type="Proteomes" id="UP001732720"/>
    </source>
</evidence>
<gene>
    <name evidence="2" type="primary">Oas3</name>
</gene>
<sequence>MDVYSTAASALDKLVTRRLQPDADFLGTARRALGALDAALRERGSRGGAQPTPRVLKTAKGGSYGRGTALRGGCDSELVFFLDCFKSYEDQRTHGAQILHEMRPLLDAWWQDPVPGLSLQFPEQTMTGGLQFRLASVDLEHWMDVNLVPAFDALGQLSSGDKPKPQVYSSLIRSGSRGGEHAACFTELRRNFVNRRPAKLKNLILLVKHWYSQVHPQEAGRGTLLPVYALELLTIFAWEQGCGEDAFSLAQGLQSVLGLIQQYQNLCVFWTVNYGFEDPEVGTFLRTQLERPRPIILDPADPTWDVGNGATWHWDVLAREAKSSYDQLCFLQAGDPVQPWKRLALPHPIQRDPDQGGSGNSKSLSAVSPKAGGKQLSRLCSEAASIIPSVPDQGPSECSKSLEPGCPGARSKQHSCSPTRPVATANITPSVPRIASDLSQVPTKELDRFIQNHLKPSPQFQEQVKRAIDSVVRCLRESCVHKPSRVSKGGSFGRGTDLRGSCDLEIVVFFSCLTDFQDQEPRADILRDVQAQLESWGRDPVPGLSLRFPEQNGHQALQFQLLSTEPESRMDVSLVPAFDAMGSQMSQTSTGQLGAGVQPKPQVYSSLIRSSSRGGEHAACFTELRRNFVNSRPAKLKNLILLVKHWYRHVVAQNKEEEPAGASLPPAYALELLTIFAWEQGCGKDRFNMAQGLRTVLGLVQKHQQLCVYWTVNYGIEDHDMKTHLLGQLRKPRPLVLDPADPTWNVGQGSWELLAQEAAALESQACLMNADGTPVQPWDVMPALLHQTPAGDLDKFIAELLQPNRQFLAQVNKAVNTICSFLRENCFRGSPIKVLKVVKGGSLAKGTALRGCSDADIVVFLSCFSHFSDQGSRRAEIISEIRAQLEACQQEQQFEVKFELSKWENPRVLHFSLTSQTMLGQSVDFDVLPAYDALGQLVPGSRPNPQVYADLIHSYSNTGEFSTCFTELQRDFIATRPTKLKSLIRLVKHWHRQCNKVPKGRGPLPPQHGLELLTVYAWEQGSRDPQFSMATGFRTVLELVTQYRQLCVYWTVNYSTEDETVRDFLKLQLQKPRPTILDPADPTGNLGHNARWDLLAKEAVACMAALCCTGRDGAPIPPWPVKAAV</sequence>
<reference evidence="2" key="1">
    <citation type="submission" date="2025-08" db="UniProtKB">
        <authorList>
            <consortium name="RefSeq"/>
        </authorList>
    </citation>
    <scope>IDENTIFICATION</scope>
</reference>
<evidence type="ECO:0000313" key="2">
    <source>
        <dbReference type="RefSeq" id="XP_073917360.1"/>
    </source>
</evidence>
<proteinExistence type="predicted"/>